<dbReference type="InterPro" id="IPR016181">
    <property type="entry name" value="Acyl_CoA_acyltransferase"/>
</dbReference>
<dbReference type="EMBL" id="NJBA01000001">
    <property type="protein sequence ID" value="OWP52462.1"/>
    <property type="molecule type" value="Genomic_DNA"/>
</dbReference>
<dbReference type="STRING" id="46680.GCA_000807755_06206"/>
<dbReference type="GO" id="GO:0016747">
    <property type="term" value="F:acyltransferase activity, transferring groups other than amino-acyl groups"/>
    <property type="evidence" value="ECO:0007669"/>
    <property type="project" value="InterPro"/>
</dbReference>
<proteinExistence type="predicted"/>
<evidence type="ECO:0000313" key="2">
    <source>
        <dbReference type="EMBL" id="OWP52462.1"/>
    </source>
</evidence>
<dbReference type="Gene3D" id="3.40.630.30">
    <property type="match status" value="1"/>
</dbReference>
<dbReference type="PROSITE" id="PS51186">
    <property type="entry name" value="GNAT"/>
    <property type="match status" value="1"/>
</dbReference>
<keyword evidence="2" id="KW-0808">Transferase</keyword>
<evidence type="ECO:0000259" key="1">
    <source>
        <dbReference type="PROSITE" id="PS51186"/>
    </source>
</evidence>
<dbReference type="Proteomes" id="UP000198145">
    <property type="component" value="Unassembled WGS sequence"/>
</dbReference>
<dbReference type="AlphaFoldDB" id="A0A246FDR3"/>
<sequence>MHDTPLTILHNPPLSDAHCAGIAALYRAVGWGSPGTRAELRDLYEFSSYFLLAVDGEQVRGLLRAESETAQTTWLAEIAVLPGFQSRGIGLALMARFLADHPNRTLYTDATEGVEDFFLRHGIALRRPRVPGPRQVDA</sequence>
<reference evidence="2 3" key="1">
    <citation type="submission" date="2017-06" db="EMBL/GenBank/DDBJ databases">
        <title>Draft genome of Pseudomonas nitroreducens DF05.</title>
        <authorList>
            <person name="Iyer R."/>
        </authorList>
    </citation>
    <scope>NUCLEOTIDE SEQUENCE [LARGE SCALE GENOMIC DNA]</scope>
    <source>
        <strain evidence="2 3">DF05</strain>
    </source>
</reference>
<dbReference type="Pfam" id="PF00583">
    <property type="entry name" value="Acetyltransf_1"/>
    <property type="match status" value="1"/>
</dbReference>
<dbReference type="InterPro" id="IPR000182">
    <property type="entry name" value="GNAT_dom"/>
</dbReference>
<evidence type="ECO:0000313" key="3">
    <source>
        <dbReference type="Proteomes" id="UP000198145"/>
    </source>
</evidence>
<gene>
    <name evidence="2" type="ORF">CEG18_01100</name>
</gene>
<feature type="domain" description="N-acetyltransferase" evidence="1">
    <location>
        <begin position="9"/>
        <end position="138"/>
    </location>
</feature>
<dbReference type="RefSeq" id="WP_088415933.1">
    <property type="nucleotide sequence ID" value="NZ_NJBA01000001.1"/>
</dbReference>
<protein>
    <submittedName>
        <fullName evidence="2">GNAT family N-acetyltransferase</fullName>
    </submittedName>
</protein>
<dbReference type="CDD" id="cd04301">
    <property type="entry name" value="NAT_SF"/>
    <property type="match status" value="1"/>
</dbReference>
<comment type="caution">
    <text evidence="2">The sequence shown here is derived from an EMBL/GenBank/DDBJ whole genome shotgun (WGS) entry which is preliminary data.</text>
</comment>
<dbReference type="eggNOG" id="COG3153">
    <property type="taxonomic scope" value="Bacteria"/>
</dbReference>
<name>A0A246FDR3_PSENT</name>
<organism evidence="2 3">
    <name type="scientific">Pseudomonas nitroreducens</name>
    <dbReference type="NCBI Taxonomy" id="46680"/>
    <lineage>
        <taxon>Bacteria</taxon>
        <taxon>Pseudomonadati</taxon>
        <taxon>Pseudomonadota</taxon>
        <taxon>Gammaproteobacteria</taxon>
        <taxon>Pseudomonadales</taxon>
        <taxon>Pseudomonadaceae</taxon>
        <taxon>Pseudomonas</taxon>
    </lineage>
</organism>
<dbReference type="SUPFAM" id="SSF55729">
    <property type="entry name" value="Acyl-CoA N-acyltransferases (Nat)"/>
    <property type="match status" value="1"/>
</dbReference>
<accession>A0A246FDR3</accession>